<gene>
    <name evidence="2" type="ordered locus">Arad_8089</name>
</gene>
<feature type="region of interest" description="Disordered" evidence="1">
    <location>
        <begin position="276"/>
        <end position="324"/>
    </location>
</feature>
<organism evidence="2 3">
    <name type="scientific">Rhizobium rhizogenes (strain K84 / ATCC BAA-868)</name>
    <name type="common">Agrobacterium radiobacter</name>
    <dbReference type="NCBI Taxonomy" id="311403"/>
    <lineage>
        <taxon>Bacteria</taxon>
        <taxon>Pseudomonadati</taxon>
        <taxon>Pseudomonadota</taxon>
        <taxon>Alphaproteobacteria</taxon>
        <taxon>Hyphomicrobiales</taxon>
        <taxon>Rhizobiaceae</taxon>
        <taxon>Rhizobium/Agrobacterium group</taxon>
        <taxon>Rhizobium</taxon>
    </lineage>
</organism>
<name>B9JHP9_RHIR8</name>
<dbReference type="HOGENOM" id="CLU_856955_0_0_5"/>
<evidence type="ECO:0000313" key="2">
    <source>
        <dbReference type="EMBL" id="ACM29441.1"/>
    </source>
</evidence>
<dbReference type="KEGG" id="ara:Arad_8089"/>
<dbReference type="Proteomes" id="UP000001600">
    <property type="component" value="Chromosome 2"/>
</dbReference>
<proteinExistence type="predicted"/>
<reference evidence="2 3" key="1">
    <citation type="journal article" date="2009" name="J. Bacteriol.">
        <title>Genome sequences of three Agrobacterium biovars help elucidate the evolution of multichromosome genomes in bacteria.</title>
        <authorList>
            <person name="Slater S.C."/>
            <person name="Goldman B.S."/>
            <person name="Goodner B."/>
            <person name="Setubal J.C."/>
            <person name="Farrand S.K."/>
            <person name="Nester E.W."/>
            <person name="Burr T.J."/>
            <person name="Banta L."/>
            <person name="Dickerman A.W."/>
            <person name="Paulsen I."/>
            <person name="Otten L."/>
            <person name="Suen G."/>
            <person name="Welch R."/>
            <person name="Almeida N.F."/>
            <person name="Arnold F."/>
            <person name="Burton O.T."/>
            <person name="Du Z."/>
            <person name="Ewing A."/>
            <person name="Godsy E."/>
            <person name="Heisel S."/>
            <person name="Houmiel K.L."/>
            <person name="Jhaveri J."/>
            <person name="Lu J."/>
            <person name="Miller N.M."/>
            <person name="Norton S."/>
            <person name="Chen Q."/>
            <person name="Phoolcharoen W."/>
            <person name="Ohlin V."/>
            <person name="Ondrusek D."/>
            <person name="Pride N."/>
            <person name="Stricklin S.L."/>
            <person name="Sun J."/>
            <person name="Wheeler C."/>
            <person name="Wilson L."/>
            <person name="Zhu H."/>
            <person name="Wood D.W."/>
        </authorList>
    </citation>
    <scope>NUCLEOTIDE SEQUENCE [LARGE SCALE GENOMIC DNA]</scope>
    <source>
        <strain evidence="3">K84 / ATCC BAA-868</strain>
    </source>
</reference>
<sequence>MLVPECRVAAAQALFRRLCRLEEFLRDGRVEAILGEPHDNETGAASCVVQARDEDAILAEDITKRAGQAICHGIIKCSFGLKRGVGFQKIPAGRYLRLQGPGVDAIGHYDLRYDVFQHFGREGRPVAITRLGEPWQMEPCRRRRLIGQKHFLVCKGRILEGKRDDGSENCCSQCGSQHEGSFGEKSVWHAFCSWLSATVLLLSIMAEADRRKGRRGGLSTVMPVAARRDFSGELVASRLQFPVDAVVEMIVQEQEAILLSKQPRFKIVALGGETEEVAQPTHDTPPIRRRDRRGCQRPRSACGLPAARRRRRQSAGRQDHAHET</sequence>
<protein>
    <submittedName>
        <fullName evidence="2">Uncharacterized protein</fullName>
    </submittedName>
</protein>
<accession>B9JHP9</accession>
<feature type="compositionally biased region" description="Basic residues" evidence="1">
    <location>
        <begin position="287"/>
        <end position="296"/>
    </location>
</feature>
<dbReference type="AlphaFoldDB" id="B9JHP9"/>
<evidence type="ECO:0000256" key="1">
    <source>
        <dbReference type="SAM" id="MobiDB-lite"/>
    </source>
</evidence>
<dbReference type="EMBL" id="CP000629">
    <property type="protein sequence ID" value="ACM29441.1"/>
    <property type="molecule type" value="Genomic_DNA"/>
</dbReference>
<evidence type="ECO:0000313" key="3">
    <source>
        <dbReference type="Proteomes" id="UP000001600"/>
    </source>
</evidence>